<evidence type="ECO:0000313" key="3">
    <source>
        <dbReference type="Proteomes" id="UP001465755"/>
    </source>
</evidence>
<proteinExistence type="predicted"/>
<keyword evidence="1" id="KW-0732">Signal</keyword>
<dbReference type="Proteomes" id="UP001465755">
    <property type="component" value="Unassembled WGS sequence"/>
</dbReference>
<dbReference type="SUPFAM" id="SSF55298">
    <property type="entry name" value="YjgF-like"/>
    <property type="match status" value="1"/>
</dbReference>
<dbReference type="GO" id="GO:0019239">
    <property type="term" value="F:deaminase activity"/>
    <property type="evidence" value="ECO:0007669"/>
    <property type="project" value="TreeGrafter"/>
</dbReference>
<sequence length="147" mass="15216">MRTLAVLLMICASLAPALGQSLQSGAAPGIEVYDPQDGFSTASVAGDFLYMSSVPSSANQAVDTAVPEIMNFFNTTLTSLGASLENVVKVTVYLRDIGDFTTINSAYTPYFPEGPPVRSTIQAANPGSSPVAMDLVAYLPNGATASS</sequence>
<protein>
    <recommendedName>
        <fullName evidence="4">RidA family protein</fullName>
    </recommendedName>
</protein>
<reference evidence="2 3" key="1">
    <citation type="journal article" date="2024" name="Nat. Commun.">
        <title>Phylogenomics reveals the evolutionary origins of lichenization in chlorophyte algae.</title>
        <authorList>
            <person name="Puginier C."/>
            <person name="Libourel C."/>
            <person name="Otte J."/>
            <person name="Skaloud P."/>
            <person name="Haon M."/>
            <person name="Grisel S."/>
            <person name="Petersen M."/>
            <person name="Berrin J.G."/>
            <person name="Delaux P.M."/>
            <person name="Dal Grande F."/>
            <person name="Keller J."/>
        </authorList>
    </citation>
    <scope>NUCLEOTIDE SEQUENCE [LARGE SCALE GENOMIC DNA]</scope>
    <source>
        <strain evidence="2 3">SAG 2036</strain>
    </source>
</reference>
<dbReference type="EMBL" id="JALJOQ010000102">
    <property type="protein sequence ID" value="KAK9798151.1"/>
    <property type="molecule type" value="Genomic_DNA"/>
</dbReference>
<accession>A0AAW1NTF6</accession>
<dbReference type="InterPro" id="IPR006175">
    <property type="entry name" value="YjgF/YER057c/UK114"/>
</dbReference>
<evidence type="ECO:0000313" key="2">
    <source>
        <dbReference type="EMBL" id="KAK9798151.1"/>
    </source>
</evidence>
<dbReference type="PANTHER" id="PTHR11803:SF39">
    <property type="entry name" value="2-IMINOBUTANOATE_2-IMINOPROPANOATE DEAMINASE"/>
    <property type="match status" value="1"/>
</dbReference>
<comment type="caution">
    <text evidence="2">The sequence shown here is derived from an EMBL/GenBank/DDBJ whole genome shotgun (WGS) entry which is preliminary data.</text>
</comment>
<feature type="signal peptide" evidence="1">
    <location>
        <begin position="1"/>
        <end position="19"/>
    </location>
</feature>
<dbReference type="AlphaFoldDB" id="A0AAW1NTF6"/>
<organism evidence="2 3">
    <name type="scientific">Symbiochloris irregularis</name>
    <dbReference type="NCBI Taxonomy" id="706552"/>
    <lineage>
        <taxon>Eukaryota</taxon>
        <taxon>Viridiplantae</taxon>
        <taxon>Chlorophyta</taxon>
        <taxon>core chlorophytes</taxon>
        <taxon>Trebouxiophyceae</taxon>
        <taxon>Trebouxiales</taxon>
        <taxon>Trebouxiaceae</taxon>
        <taxon>Symbiochloris</taxon>
    </lineage>
</organism>
<dbReference type="Gene3D" id="3.30.1330.40">
    <property type="entry name" value="RutC-like"/>
    <property type="match status" value="1"/>
</dbReference>
<feature type="chain" id="PRO_5043441445" description="RidA family protein" evidence="1">
    <location>
        <begin position="20"/>
        <end position="147"/>
    </location>
</feature>
<name>A0AAW1NTF6_9CHLO</name>
<evidence type="ECO:0008006" key="4">
    <source>
        <dbReference type="Google" id="ProtNLM"/>
    </source>
</evidence>
<evidence type="ECO:0000256" key="1">
    <source>
        <dbReference type="SAM" id="SignalP"/>
    </source>
</evidence>
<dbReference type="InterPro" id="IPR035959">
    <property type="entry name" value="RutC-like_sf"/>
</dbReference>
<keyword evidence="3" id="KW-1185">Reference proteome</keyword>
<dbReference type="PANTHER" id="PTHR11803">
    <property type="entry name" value="2-IMINOBUTANOATE/2-IMINOPROPANOATE DEAMINASE RIDA"/>
    <property type="match status" value="1"/>
</dbReference>
<gene>
    <name evidence="2" type="ORF">WJX73_010720</name>
</gene>
<dbReference type="GO" id="GO:0005829">
    <property type="term" value="C:cytosol"/>
    <property type="evidence" value="ECO:0007669"/>
    <property type="project" value="TreeGrafter"/>
</dbReference>
<dbReference type="Pfam" id="PF01042">
    <property type="entry name" value="Ribonuc_L-PSP"/>
    <property type="match status" value="1"/>
</dbReference>